<evidence type="ECO:0000313" key="2">
    <source>
        <dbReference type="EMBL" id="CAF3442363.1"/>
    </source>
</evidence>
<dbReference type="Proteomes" id="UP000663825">
    <property type="component" value="Unassembled WGS sequence"/>
</dbReference>
<protein>
    <submittedName>
        <fullName evidence="2">Uncharacterized protein</fullName>
    </submittedName>
</protein>
<dbReference type="Proteomes" id="UP000663833">
    <property type="component" value="Unassembled WGS sequence"/>
</dbReference>
<evidence type="ECO:0000313" key="1">
    <source>
        <dbReference type="EMBL" id="CAF3234870.1"/>
    </source>
</evidence>
<reference evidence="2" key="1">
    <citation type="submission" date="2021-02" db="EMBL/GenBank/DDBJ databases">
        <authorList>
            <person name="Nowell W R."/>
        </authorList>
    </citation>
    <scope>NUCLEOTIDE SEQUENCE</scope>
</reference>
<gene>
    <name evidence="1" type="ORF">LUA448_LOCUS3940</name>
    <name evidence="2" type="ORF">TIS948_LOCUS31293</name>
</gene>
<accession>A0A818DJ76</accession>
<dbReference type="EMBL" id="CAJNYD010000233">
    <property type="protein sequence ID" value="CAF3234870.1"/>
    <property type="molecule type" value="Genomic_DNA"/>
</dbReference>
<dbReference type="AlphaFoldDB" id="A0A818DJ76"/>
<proteinExistence type="predicted"/>
<dbReference type="EMBL" id="CAJNXB010005714">
    <property type="protein sequence ID" value="CAF3442363.1"/>
    <property type="molecule type" value="Genomic_DNA"/>
</dbReference>
<comment type="caution">
    <text evidence="2">The sequence shown here is derived from an EMBL/GenBank/DDBJ whole genome shotgun (WGS) entry which is preliminary data.</text>
</comment>
<sequence length="110" mass="13240">MDNSNLNYLSGSIKVDLFDFMFENRQLFKNLQHLIITDTNKRIIDIKKVEKFIRIFDDYRLLKVLEIKVNDKYYFPVLRLLLNKIKSLSFISIKSYIITCEVSTLLQWLK</sequence>
<organism evidence="2 3">
    <name type="scientific">Rotaria socialis</name>
    <dbReference type="NCBI Taxonomy" id="392032"/>
    <lineage>
        <taxon>Eukaryota</taxon>
        <taxon>Metazoa</taxon>
        <taxon>Spiralia</taxon>
        <taxon>Gnathifera</taxon>
        <taxon>Rotifera</taxon>
        <taxon>Eurotatoria</taxon>
        <taxon>Bdelloidea</taxon>
        <taxon>Philodinida</taxon>
        <taxon>Philodinidae</taxon>
        <taxon>Rotaria</taxon>
    </lineage>
</organism>
<evidence type="ECO:0000313" key="3">
    <source>
        <dbReference type="Proteomes" id="UP000663825"/>
    </source>
</evidence>
<name>A0A818DJ76_9BILA</name>